<gene>
    <name evidence="9" type="ORF">LITE_LOCUS21727</name>
</gene>
<dbReference type="EMBL" id="CAMGYJ010000006">
    <property type="protein sequence ID" value="CAI0428568.1"/>
    <property type="molecule type" value="Genomic_DNA"/>
</dbReference>
<dbReference type="PRINTS" id="PR00367">
    <property type="entry name" value="ETHRSPELEMNT"/>
</dbReference>
<protein>
    <recommendedName>
        <fullName evidence="8">AP2/ERF domain-containing protein</fullName>
    </recommendedName>
</protein>
<dbReference type="FunFam" id="3.30.730.10:FF:000001">
    <property type="entry name" value="Ethylene-responsive transcription factor 2"/>
    <property type="match status" value="1"/>
</dbReference>
<reference evidence="9" key="1">
    <citation type="submission" date="2022-08" db="EMBL/GenBank/DDBJ databases">
        <authorList>
            <person name="Gutierrez-Valencia J."/>
        </authorList>
    </citation>
    <scope>NUCLEOTIDE SEQUENCE</scope>
</reference>
<dbReference type="PANTHER" id="PTHR31190:SF473">
    <property type="entry name" value="OS05G0437100 PROTEIN"/>
    <property type="match status" value="1"/>
</dbReference>
<keyword evidence="3" id="KW-0238">DNA-binding</keyword>
<dbReference type="GO" id="GO:0003677">
    <property type="term" value="F:DNA binding"/>
    <property type="evidence" value="ECO:0007669"/>
    <property type="project" value="UniProtKB-KW"/>
</dbReference>
<name>A0AAV0L3M4_9ROSI</name>
<dbReference type="AlphaFoldDB" id="A0AAV0L3M4"/>
<dbReference type="CDD" id="cd00018">
    <property type="entry name" value="AP2"/>
    <property type="match status" value="1"/>
</dbReference>
<feature type="region of interest" description="Disordered" evidence="7">
    <location>
        <begin position="245"/>
        <end position="266"/>
    </location>
</feature>
<sequence>MQPGRGYGNNNGSKRKLKEEEDDDYGGNGGGELGVTPLMAEEVVKAAPRHNLMSTEREMDAMVSALTHVVASGGGADGSDQFRYENDGFGFFETPSSAPLHQYRHEFELSQQAAAQSSPSSFAAQGATFNAATPPSLPLPPPPAAPMMSSSTTTVVYEHTPSSGHQTPAEEGGSSGRKYRGVRRRPWGKWAAEIRDPFKAARVWLGTFDTAEAAARAYDEAALKFRGSKAKLNFPENVKLRTINTSSSSSTVTTASPNYAHNNNSNHQTQFMGLLNMNRRDPANSSQLVLGVGGYYDHRSMPSSYHQSSSQPSDQASQTQQPYYPLLPEFQQTSPWPATSSCNSGSQGDSPSG</sequence>
<dbReference type="InterPro" id="IPR044808">
    <property type="entry name" value="ERF_plant"/>
</dbReference>
<feature type="compositionally biased region" description="Polar residues" evidence="7">
    <location>
        <begin position="330"/>
        <end position="353"/>
    </location>
</feature>
<dbReference type="GO" id="GO:0003700">
    <property type="term" value="F:DNA-binding transcription factor activity"/>
    <property type="evidence" value="ECO:0007669"/>
    <property type="project" value="InterPro"/>
</dbReference>
<dbReference type="InterPro" id="IPR001471">
    <property type="entry name" value="AP2/ERF_dom"/>
</dbReference>
<comment type="subcellular location">
    <subcellularLocation>
        <location evidence="1">Nucleus</location>
    </subcellularLocation>
</comment>
<accession>A0AAV0L3M4</accession>
<evidence type="ECO:0000256" key="5">
    <source>
        <dbReference type="ARBA" id="ARBA00023242"/>
    </source>
</evidence>
<dbReference type="Proteomes" id="UP001154282">
    <property type="component" value="Unassembled WGS sequence"/>
</dbReference>
<evidence type="ECO:0000256" key="2">
    <source>
        <dbReference type="ARBA" id="ARBA00023015"/>
    </source>
</evidence>
<feature type="region of interest" description="Disordered" evidence="7">
    <location>
        <begin position="129"/>
        <end position="181"/>
    </location>
</feature>
<feature type="compositionally biased region" description="Low complexity" evidence="7">
    <location>
        <begin position="245"/>
        <end position="256"/>
    </location>
</feature>
<evidence type="ECO:0000256" key="4">
    <source>
        <dbReference type="ARBA" id="ARBA00023163"/>
    </source>
</evidence>
<dbReference type="Pfam" id="PF00847">
    <property type="entry name" value="AP2"/>
    <property type="match status" value="1"/>
</dbReference>
<feature type="region of interest" description="Disordered" evidence="7">
    <location>
        <begin position="300"/>
        <end position="353"/>
    </location>
</feature>
<evidence type="ECO:0000256" key="6">
    <source>
        <dbReference type="ARBA" id="ARBA00024343"/>
    </source>
</evidence>
<dbReference type="InterPro" id="IPR036955">
    <property type="entry name" value="AP2/ERF_dom_sf"/>
</dbReference>
<evidence type="ECO:0000256" key="7">
    <source>
        <dbReference type="SAM" id="MobiDB-lite"/>
    </source>
</evidence>
<feature type="domain" description="AP2/ERF" evidence="8">
    <location>
        <begin position="178"/>
        <end position="235"/>
    </location>
</feature>
<dbReference type="InterPro" id="IPR016177">
    <property type="entry name" value="DNA-bd_dom_sf"/>
</dbReference>
<dbReference type="SUPFAM" id="SSF54171">
    <property type="entry name" value="DNA-binding domain"/>
    <property type="match status" value="1"/>
</dbReference>
<evidence type="ECO:0000256" key="3">
    <source>
        <dbReference type="ARBA" id="ARBA00023125"/>
    </source>
</evidence>
<dbReference type="GO" id="GO:0009873">
    <property type="term" value="P:ethylene-activated signaling pathway"/>
    <property type="evidence" value="ECO:0007669"/>
    <property type="project" value="InterPro"/>
</dbReference>
<evidence type="ECO:0000313" key="10">
    <source>
        <dbReference type="Proteomes" id="UP001154282"/>
    </source>
</evidence>
<comment type="similarity">
    <text evidence="6">Belongs to the AP2/ERF transcription factor family. ERF subfamily.</text>
</comment>
<evidence type="ECO:0000259" key="8">
    <source>
        <dbReference type="PROSITE" id="PS51032"/>
    </source>
</evidence>
<keyword evidence="10" id="KW-1185">Reference proteome</keyword>
<keyword evidence="4" id="KW-0804">Transcription</keyword>
<dbReference type="SMART" id="SM00380">
    <property type="entry name" value="AP2"/>
    <property type="match status" value="1"/>
</dbReference>
<feature type="compositionally biased region" description="Low complexity" evidence="7">
    <location>
        <begin position="301"/>
        <end position="321"/>
    </location>
</feature>
<dbReference type="GO" id="GO:0005634">
    <property type="term" value="C:nucleus"/>
    <property type="evidence" value="ECO:0007669"/>
    <property type="project" value="UniProtKB-SubCell"/>
</dbReference>
<proteinExistence type="inferred from homology"/>
<feature type="compositionally biased region" description="Pro residues" evidence="7">
    <location>
        <begin position="135"/>
        <end position="145"/>
    </location>
</feature>
<feature type="compositionally biased region" description="Polar residues" evidence="7">
    <location>
        <begin position="257"/>
        <end position="266"/>
    </location>
</feature>
<dbReference type="Gene3D" id="3.30.730.10">
    <property type="entry name" value="AP2/ERF domain"/>
    <property type="match status" value="1"/>
</dbReference>
<keyword evidence="2" id="KW-0805">Transcription regulation</keyword>
<comment type="caution">
    <text evidence="9">The sequence shown here is derived from an EMBL/GenBank/DDBJ whole genome shotgun (WGS) entry which is preliminary data.</text>
</comment>
<feature type="region of interest" description="Disordered" evidence="7">
    <location>
        <begin position="1"/>
        <end position="36"/>
    </location>
</feature>
<evidence type="ECO:0000313" key="9">
    <source>
        <dbReference type="EMBL" id="CAI0428568.1"/>
    </source>
</evidence>
<dbReference type="PANTHER" id="PTHR31190">
    <property type="entry name" value="DNA-BINDING DOMAIN"/>
    <property type="match status" value="1"/>
</dbReference>
<keyword evidence="5" id="KW-0539">Nucleus</keyword>
<dbReference type="PROSITE" id="PS51032">
    <property type="entry name" value="AP2_ERF"/>
    <property type="match status" value="1"/>
</dbReference>
<organism evidence="9 10">
    <name type="scientific">Linum tenue</name>
    <dbReference type="NCBI Taxonomy" id="586396"/>
    <lineage>
        <taxon>Eukaryota</taxon>
        <taxon>Viridiplantae</taxon>
        <taxon>Streptophyta</taxon>
        <taxon>Embryophyta</taxon>
        <taxon>Tracheophyta</taxon>
        <taxon>Spermatophyta</taxon>
        <taxon>Magnoliopsida</taxon>
        <taxon>eudicotyledons</taxon>
        <taxon>Gunneridae</taxon>
        <taxon>Pentapetalae</taxon>
        <taxon>rosids</taxon>
        <taxon>fabids</taxon>
        <taxon>Malpighiales</taxon>
        <taxon>Linaceae</taxon>
        <taxon>Linum</taxon>
    </lineage>
</organism>
<evidence type="ECO:0000256" key="1">
    <source>
        <dbReference type="ARBA" id="ARBA00004123"/>
    </source>
</evidence>